<proteinExistence type="predicted"/>
<evidence type="ECO:0000259" key="2">
    <source>
        <dbReference type="Pfam" id="PF08906"/>
    </source>
</evidence>
<reference evidence="3 4" key="1">
    <citation type="submission" date="2018-08" db="EMBL/GenBank/DDBJ databases">
        <title>A genome reference for cultivated species of the human gut microbiota.</title>
        <authorList>
            <person name="Zou Y."/>
            <person name="Xue W."/>
            <person name="Luo G."/>
        </authorList>
    </citation>
    <scope>NUCLEOTIDE SEQUENCE [LARGE SCALE GENOMIC DNA]</scope>
    <source>
        <strain evidence="3 4">AF14-8</strain>
    </source>
</reference>
<evidence type="ECO:0000259" key="1">
    <source>
        <dbReference type="Pfam" id="PF08887"/>
    </source>
</evidence>
<dbReference type="AlphaFoldDB" id="A0A412VKD5"/>
<dbReference type="InterPro" id="IPR014983">
    <property type="entry name" value="GAD-rel"/>
</dbReference>
<evidence type="ECO:0000313" key="4">
    <source>
        <dbReference type="Proteomes" id="UP000285379"/>
    </source>
</evidence>
<dbReference type="InterPro" id="IPR015002">
    <property type="entry name" value="T6SS_Tdi1_C"/>
</dbReference>
<evidence type="ECO:0000313" key="3">
    <source>
        <dbReference type="EMBL" id="RGV07394.1"/>
    </source>
</evidence>
<gene>
    <name evidence="3" type="ORF">DWW27_13500</name>
</gene>
<dbReference type="Proteomes" id="UP000285379">
    <property type="component" value="Unassembled WGS sequence"/>
</dbReference>
<feature type="domain" description="T6SS immunity protein Tdi1 C-terminal" evidence="2">
    <location>
        <begin position="127"/>
        <end position="188"/>
    </location>
</feature>
<organism evidence="3 4">
    <name type="scientific">Phocaeicola vulgatus</name>
    <name type="common">Bacteroides vulgatus</name>
    <dbReference type="NCBI Taxonomy" id="821"/>
    <lineage>
        <taxon>Bacteria</taxon>
        <taxon>Pseudomonadati</taxon>
        <taxon>Bacteroidota</taxon>
        <taxon>Bacteroidia</taxon>
        <taxon>Bacteroidales</taxon>
        <taxon>Bacteroidaceae</taxon>
        <taxon>Phocaeicola</taxon>
    </lineage>
</organism>
<sequence>MFEKFLERSENSIKLEEFSEDYIRKYNNLVSEKLISFWRIAGIGIYCNGLFRTIKPDVYQYIIEDCYPMYDYEIVTPFMITVFGDIFAYVKNCVIGDYIVFINIRYGTFKILSGNIEILLNIVIFNKSCLENWFSLNEYSAIKEVKAIPKIDECYGYVPALVAGGKDCVNNIQIVKITPYIDMVIQLTGDLKRVR</sequence>
<protein>
    <submittedName>
        <fullName evidence="3">DUF1851 domain-containing protein</fullName>
    </submittedName>
</protein>
<comment type="caution">
    <text evidence="3">The sequence shown here is derived from an EMBL/GenBank/DDBJ whole genome shotgun (WGS) entry which is preliminary data.</text>
</comment>
<dbReference type="RefSeq" id="WP_117928889.1">
    <property type="nucleotide sequence ID" value="NZ_QRYT01000032.1"/>
</dbReference>
<accession>A0A412VKD5</accession>
<dbReference type="Pfam" id="PF08887">
    <property type="entry name" value="GAD-like"/>
    <property type="match status" value="1"/>
</dbReference>
<dbReference type="Pfam" id="PF08906">
    <property type="entry name" value="T6SS_Tdi1_C"/>
    <property type="match status" value="1"/>
</dbReference>
<feature type="domain" description="GAD-related" evidence="1">
    <location>
        <begin position="1"/>
        <end position="92"/>
    </location>
</feature>
<dbReference type="EMBL" id="QRYT01000032">
    <property type="protein sequence ID" value="RGV07394.1"/>
    <property type="molecule type" value="Genomic_DNA"/>
</dbReference>
<name>A0A412VKD5_PHOVU</name>